<gene>
    <name evidence="1" type="ORF">B1813_00175</name>
</gene>
<comment type="caution">
    <text evidence="1">The sequence shown here is derived from an EMBL/GenBank/DDBJ whole genome shotgun (WGS) entry which is preliminary data.</text>
</comment>
<reference evidence="1 2" key="1">
    <citation type="submission" date="2017-02" db="EMBL/GenBank/DDBJ databases">
        <title>Draft genome of Saccharomonospora sp. 154.</title>
        <authorList>
            <person name="Alonso-Carmona G.S."/>
            <person name="De La Haba R."/>
            <person name="Vera-Gargallo B."/>
            <person name="Sandoval-Trujillo A.H."/>
            <person name="Ramirez-Duran N."/>
            <person name="Ventosa A."/>
        </authorList>
    </citation>
    <scope>NUCLEOTIDE SEQUENCE [LARGE SCALE GENOMIC DNA]</scope>
    <source>
        <strain evidence="1 2">LRS4.154</strain>
    </source>
</reference>
<organism evidence="1 2">
    <name type="scientific">Saccharomonospora piscinae</name>
    <dbReference type="NCBI Taxonomy" id="687388"/>
    <lineage>
        <taxon>Bacteria</taxon>
        <taxon>Bacillati</taxon>
        <taxon>Actinomycetota</taxon>
        <taxon>Actinomycetes</taxon>
        <taxon>Pseudonocardiales</taxon>
        <taxon>Pseudonocardiaceae</taxon>
        <taxon>Saccharomonospora</taxon>
    </lineage>
</organism>
<sequence>MEDSGTERERGGAMSTVLVIGAGDMGERLAAGLAGHAAVRRLLLTGRSEATVTDAAVTVASGHDCLVEPLVLDAARTDDVASLLASRAPDLVVLCASRRGPWELIDRRDAAAEAVGSAGLALRLPYQLAVPLAVMRAVERTGYSHPVANLSFPDLTGPVLAALGLAPTLGLGNAGMIQLRARAAWRAEHPEAPAPPLIRVIAHHAQVFDVMRARPPARRDERARIYRDESGWRDDDLGYRAPALEPGVRYNHATAAAALPVLGALLPGARPLRCSTAAPHGLPGGYPVRIADRTVSLDLPAHVPVADALAFNQRSGRGDGVERIDADGTVHFTAAARTAVAGIAAELADPLRVDALDARAALLDEVLRRPQPQPA</sequence>
<dbReference type="STRING" id="1962155.B1813_00175"/>
<name>A0A1V9ABQ7_SACPI</name>
<dbReference type="EMBL" id="MWIH01000002">
    <property type="protein sequence ID" value="OQO94575.1"/>
    <property type="molecule type" value="Genomic_DNA"/>
</dbReference>
<dbReference type="SUPFAM" id="SSF51735">
    <property type="entry name" value="NAD(P)-binding Rossmann-fold domains"/>
    <property type="match status" value="1"/>
</dbReference>
<dbReference type="Gene3D" id="3.40.50.720">
    <property type="entry name" value="NAD(P)-binding Rossmann-like Domain"/>
    <property type="match status" value="1"/>
</dbReference>
<accession>A0A1V9ABQ7</accession>
<protein>
    <recommendedName>
        <fullName evidence="3">Saccharopine dehydrogenase NADP binding domain-containing protein</fullName>
    </recommendedName>
</protein>
<dbReference type="AlphaFoldDB" id="A0A1V9ABQ7"/>
<dbReference type="Proteomes" id="UP000192591">
    <property type="component" value="Unassembled WGS sequence"/>
</dbReference>
<dbReference type="InterPro" id="IPR036291">
    <property type="entry name" value="NAD(P)-bd_dom_sf"/>
</dbReference>
<evidence type="ECO:0000313" key="1">
    <source>
        <dbReference type="EMBL" id="OQO94575.1"/>
    </source>
</evidence>
<evidence type="ECO:0008006" key="3">
    <source>
        <dbReference type="Google" id="ProtNLM"/>
    </source>
</evidence>
<proteinExistence type="predicted"/>
<keyword evidence="2" id="KW-1185">Reference proteome</keyword>
<evidence type="ECO:0000313" key="2">
    <source>
        <dbReference type="Proteomes" id="UP000192591"/>
    </source>
</evidence>